<gene>
    <name evidence="2" type="ORF">ISP19_09150</name>
</gene>
<keyword evidence="3" id="KW-1185">Reference proteome</keyword>
<organism evidence="2 3">
    <name type="scientific">Dyella flava</name>
    <dbReference type="NCBI Taxonomy" id="1920170"/>
    <lineage>
        <taxon>Bacteria</taxon>
        <taxon>Pseudomonadati</taxon>
        <taxon>Pseudomonadota</taxon>
        <taxon>Gammaproteobacteria</taxon>
        <taxon>Lysobacterales</taxon>
        <taxon>Rhodanobacteraceae</taxon>
        <taxon>Dyella</taxon>
    </lineage>
</organism>
<evidence type="ECO:0000313" key="2">
    <source>
        <dbReference type="EMBL" id="MBM7125545.1"/>
    </source>
</evidence>
<dbReference type="Gene3D" id="1.25.40.10">
    <property type="entry name" value="Tetratricopeptide repeat domain"/>
    <property type="match status" value="1"/>
</dbReference>
<name>A0ABS2K4D8_9GAMM</name>
<protein>
    <submittedName>
        <fullName evidence="2">Sel1 repeat family protein</fullName>
    </submittedName>
</protein>
<reference evidence="2" key="1">
    <citation type="submission" date="2020-10" db="EMBL/GenBank/DDBJ databases">
        <title>Phylogeny of dyella-like bacteria.</title>
        <authorList>
            <person name="Fu J."/>
        </authorList>
    </citation>
    <scope>NUCLEOTIDE SEQUENCE</scope>
    <source>
        <strain evidence="2">DHOC52</strain>
    </source>
</reference>
<evidence type="ECO:0000313" key="3">
    <source>
        <dbReference type="Proteomes" id="UP001430149"/>
    </source>
</evidence>
<dbReference type="InterPro" id="IPR006597">
    <property type="entry name" value="Sel1-like"/>
</dbReference>
<dbReference type="SUPFAM" id="SSF81901">
    <property type="entry name" value="HCP-like"/>
    <property type="match status" value="1"/>
</dbReference>
<dbReference type="SMART" id="SM00671">
    <property type="entry name" value="SEL1"/>
    <property type="match status" value="1"/>
</dbReference>
<feature type="chain" id="PRO_5045244841" evidence="1">
    <location>
        <begin position="23"/>
        <end position="260"/>
    </location>
</feature>
<evidence type="ECO:0000256" key="1">
    <source>
        <dbReference type="SAM" id="SignalP"/>
    </source>
</evidence>
<comment type="caution">
    <text evidence="2">The sequence shown here is derived from an EMBL/GenBank/DDBJ whole genome shotgun (WGS) entry which is preliminary data.</text>
</comment>
<dbReference type="Proteomes" id="UP001430149">
    <property type="component" value="Unassembled WGS sequence"/>
</dbReference>
<dbReference type="RefSeq" id="WP_204681062.1">
    <property type="nucleotide sequence ID" value="NZ_BSNR01000015.1"/>
</dbReference>
<proteinExistence type="predicted"/>
<keyword evidence="1" id="KW-0732">Signal</keyword>
<feature type="signal peptide" evidence="1">
    <location>
        <begin position="1"/>
        <end position="22"/>
    </location>
</feature>
<sequence>MVKTPLFALCVLAAGLSFTAMASAQTSTPAITVNGAAPDLTPPTADVPQDQPINDKDIYCPTALEPILPGDYYACEARAAYGQGNYRKMIDMLKESAYWANKDAQYSLGLAYLNGDMPQVPQDRPQGLAWLALAAERKSEQYRVAYASARAKATVEEIQHASTLWRQMRLRYGDGVAAPRAIARFNHGIQSIDDAARENGIVYLYGYSPFPESAFAIANKLHDQATADFDNVHGTVVVGKPQWLQGQPVSASSTARSVEP</sequence>
<dbReference type="InterPro" id="IPR011990">
    <property type="entry name" value="TPR-like_helical_dom_sf"/>
</dbReference>
<dbReference type="Pfam" id="PF08238">
    <property type="entry name" value="Sel1"/>
    <property type="match status" value="1"/>
</dbReference>
<dbReference type="EMBL" id="JADIKE010000034">
    <property type="protein sequence ID" value="MBM7125545.1"/>
    <property type="molecule type" value="Genomic_DNA"/>
</dbReference>
<accession>A0ABS2K4D8</accession>